<keyword evidence="6" id="KW-0963">Cytoplasm</keyword>
<keyword evidence="8" id="KW-0597">Phosphoprotein</keyword>
<keyword evidence="14" id="KW-0106">Calcium</keyword>
<dbReference type="GO" id="GO:0045989">
    <property type="term" value="P:positive regulation of striated muscle contraction"/>
    <property type="evidence" value="ECO:0007669"/>
    <property type="project" value="UniProtKB-ARBA"/>
</dbReference>
<dbReference type="FunFam" id="2.60.40.10:FF:000425">
    <property type="entry name" value="Myosin light chain kinase"/>
    <property type="match status" value="1"/>
</dbReference>
<keyword evidence="17" id="KW-0112">Calmodulin-binding</keyword>
<evidence type="ECO:0000313" key="29">
    <source>
        <dbReference type="EMBL" id="KAK3103159.1"/>
    </source>
</evidence>
<feature type="domain" description="Ig-like" evidence="27">
    <location>
        <begin position="43"/>
        <end position="119"/>
    </location>
</feature>
<dbReference type="PRINTS" id="PR00014">
    <property type="entry name" value="FNTYPEIII"/>
</dbReference>
<reference evidence="29" key="1">
    <citation type="submission" date="2019-08" db="EMBL/GenBank/DDBJ databases">
        <title>The improved chromosome-level genome for the pearl oyster Pinctada fucata martensii using PacBio sequencing and Hi-C.</title>
        <authorList>
            <person name="Zheng Z."/>
        </authorList>
    </citation>
    <scope>NUCLEOTIDE SEQUENCE</scope>
    <source>
        <strain evidence="29">ZZ-2019</strain>
        <tissue evidence="29">Adductor muscle</tissue>
    </source>
</reference>
<keyword evidence="15 24" id="KW-0067">ATP-binding</keyword>
<dbReference type="FunFam" id="2.60.40.10:FF:000050">
    <property type="entry name" value="Titin isoform B"/>
    <property type="match status" value="1"/>
</dbReference>
<feature type="domain" description="Fibronectin type-III" evidence="28">
    <location>
        <begin position="886"/>
        <end position="980"/>
    </location>
</feature>
<evidence type="ECO:0000256" key="17">
    <source>
        <dbReference type="ARBA" id="ARBA00022860"/>
    </source>
</evidence>
<dbReference type="Pfam" id="PF00041">
    <property type="entry name" value="fn3"/>
    <property type="match status" value="15"/>
</dbReference>
<evidence type="ECO:0000256" key="12">
    <source>
        <dbReference type="ARBA" id="ARBA00022741"/>
    </source>
</evidence>
<feature type="domain" description="Ig-like" evidence="27">
    <location>
        <begin position="3196"/>
        <end position="3276"/>
    </location>
</feature>
<feature type="domain" description="Fibronectin type-III" evidence="28">
    <location>
        <begin position="2363"/>
        <end position="2457"/>
    </location>
</feature>
<dbReference type="PROSITE" id="PS00108">
    <property type="entry name" value="PROTEIN_KINASE_ST"/>
    <property type="match status" value="1"/>
</dbReference>
<comment type="cofactor">
    <cofactor evidence="1">
        <name>Mg(2+)</name>
        <dbReference type="ChEBI" id="CHEBI:18420"/>
    </cofactor>
</comment>
<evidence type="ECO:0000256" key="9">
    <source>
        <dbReference type="ARBA" id="ARBA00022679"/>
    </source>
</evidence>
<feature type="domain" description="Fibronectin type-III" evidence="28">
    <location>
        <begin position="1729"/>
        <end position="1824"/>
    </location>
</feature>
<dbReference type="Gene3D" id="1.10.510.10">
    <property type="entry name" value="Transferase(Phosphotransferase) domain 1"/>
    <property type="match status" value="1"/>
</dbReference>
<dbReference type="GO" id="GO:0007517">
    <property type="term" value="P:muscle organ development"/>
    <property type="evidence" value="ECO:0007669"/>
    <property type="project" value="UniProtKB-ARBA"/>
</dbReference>
<dbReference type="FunFam" id="1.10.510.10:FF:000321">
    <property type="entry name" value="Bent, isoform C"/>
    <property type="match status" value="1"/>
</dbReference>
<dbReference type="SUPFAM" id="SSF49265">
    <property type="entry name" value="Fibronectin type III"/>
    <property type="match status" value="9"/>
</dbReference>
<comment type="catalytic activity">
    <reaction evidence="21">
        <text>L-threonyl-[protein] + ATP = O-phospho-L-threonyl-[protein] + ADP + H(+)</text>
        <dbReference type="Rhea" id="RHEA:46608"/>
        <dbReference type="Rhea" id="RHEA-COMP:11060"/>
        <dbReference type="Rhea" id="RHEA-COMP:11605"/>
        <dbReference type="ChEBI" id="CHEBI:15378"/>
        <dbReference type="ChEBI" id="CHEBI:30013"/>
        <dbReference type="ChEBI" id="CHEBI:30616"/>
        <dbReference type="ChEBI" id="CHEBI:61977"/>
        <dbReference type="ChEBI" id="CHEBI:456216"/>
        <dbReference type="EC" id="2.7.11.1"/>
    </reaction>
</comment>
<evidence type="ECO:0000256" key="21">
    <source>
        <dbReference type="ARBA" id="ARBA00047899"/>
    </source>
</evidence>
<dbReference type="CDD" id="cd00063">
    <property type="entry name" value="FN3"/>
    <property type="match status" value="14"/>
</dbReference>
<dbReference type="FunFam" id="2.60.40.10:FF:000160">
    <property type="entry name" value="Titin a"/>
    <property type="match status" value="2"/>
</dbReference>
<dbReference type="InterPro" id="IPR011009">
    <property type="entry name" value="Kinase-like_dom_sf"/>
</dbReference>
<dbReference type="InterPro" id="IPR003599">
    <property type="entry name" value="Ig_sub"/>
</dbReference>
<dbReference type="InterPro" id="IPR007110">
    <property type="entry name" value="Ig-like_dom"/>
</dbReference>
<evidence type="ECO:0000256" key="7">
    <source>
        <dbReference type="ARBA" id="ARBA00022527"/>
    </source>
</evidence>
<feature type="domain" description="Ig-like" evidence="27">
    <location>
        <begin position="3088"/>
        <end position="3177"/>
    </location>
</feature>
<keyword evidence="12 24" id="KW-0547">Nucleotide-binding</keyword>
<dbReference type="FunFam" id="2.60.40.10:FF:000107">
    <property type="entry name" value="Myosin, light chain kinase a"/>
    <property type="match status" value="2"/>
</dbReference>
<gene>
    <name evidence="29" type="ORF">FSP39_016894</name>
</gene>
<dbReference type="InterPro" id="IPR017441">
    <property type="entry name" value="Protein_kinase_ATP_BS"/>
</dbReference>
<feature type="binding site" evidence="24">
    <location>
        <position position="2492"/>
    </location>
    <ligand>
        <name>ATP</name>
        <dbReference type="ChEBI" id="CHEBI:30616"/>
    </ligand>
</feature>
<evidence type="ECO:0000259" key="27">
    <source>
        <dbReference type="PROSITE" id="PS50835"/>
    </source>
</evidence>
<feature type="domain" description="Fibronectin type-III" evidence="28">
    <location>
        <begin position="1281"/>
        <end position="1375"/>
    </location>
</feature>
<feature type="domain" description="Fibronectin type-III" evidence="28">
    <location>
        <begin position="2072"/>
        <end position="2167"/>
    </location>
</feature>
<feature type="compositionally biased region" description="Low complexity" evidence="25">
    <location>
        <begin position="3039"/>
        <end position="3054"/>
    </location>
</feature>
<evidence type="ECO:0000259" key="26">
    <source>
        <dbReference type="PROSITE" id="PS50011"/>
    </source>
</evidence>
<dbReference type="FunFam" id="2.60.40.10:FF:000056">
    <property type="entry name" value="twitchin isoform X4"/>
    <property type="match status" value="3"/>
</dbReference>
<feature type="domain" description="Ig-like" evidence="27">
    <location>
        <begin position="1830"/>
        <end position="1967"/>
    </location>
</feature>
<feature type="domain" description="Fibronectin type-III" evidence="28">
    <location>
        <begin position="722"/>
        <end position="817"/>
    </location>
</feature>
<proteinExistence type="inferred from homology"/>
<comment type="similarity">
    <text evidence="4">Belongs to the protein kinase superfamily. CAMK Ser/Thr protein kinase family.</text>
</comment>
<accession>A0AA88YDK3</accession>
<keyword evidence="9" id="KW-0808">Transferase</keyword>
<feature type="domain" description="Ig-like" evidence="27">
    <location>
        <begin position="2173"/>
        <end position="2261"/>
    </location>
</feature>
<dbReference type="PANTHER" id="PTHR14340:SF9">
    <property type="entry name" value="FIBRONECTIN TYPE-III DOMAIN-CONTAINING PROTEIN"/>
    <property type="match status" value="1"/>
</dbReference>
<dbReference type="InterPro" id="IPR036116">
    <property type="entry name" value="FN3_sf"/>
</dbReference>
<dbReference type="InterPro" id="IPR000719">
    <property type="entry name" value="Prot_kinase_dom"/>
</dbReference>
<dbReference type="InterPro" id="IPR003961">
    <property type="entry name" value="FN3_dom"/>
</dbReference>
<feature type="domain" description="Fibronectin type-III" evidence="28">
    <location>
        <begin position="1528"/>
        <end position="1621"/>
    </location>
</feature>
<name>A0AA88YDK3_PINIB</name>
<dbReference type="SMART" id="SM00060">
    <property type="entry name" value="FN3"/>
    <property type="match status" value="15"/>
</dbReference>
<dbReference type="SUPFAM" id="SSF56112">
    <property type="entry name" value="Protein kinase-like (PK-like)"/>
    <property type="match status" value="1"/>
</dbReference>
<dbReference type="PROSITE" id="PS50835">
    <property type="entry name" value="IG_LIKE"/>
    <property type="match status" value="11"/>
</dbReference>
<evidence type="ECO:0000256" key="19">
    <source>
        <dbReference type="ARBA" id="ARBA00023242"/>
    </source>
</evidence>
<keyword evidence="10" id="KW-0479">Metal-binding</keyword>
<dbReference type="Gene3D" id="2.60.40.10">
    <property type="entry name" value="Immunoglobulins"/>
    <property type="match status" value="32"/>
</dbReference>
<dbReference type="GO" id="GO:0005516">
    <property type="term" value="F:calmodulin binding"/>
    <property type="evidence" value="ECO:0007669"/>
    <property type="project" value="UniProtKB-KW"/>
</dbReference>
<feature type="domain" description="Ig-like" evidence="27">
    <location>
        <begin position="522"/>
        <end position="614"/>
    </location>
</feature>
<feature type="domain" description="Fibronectin type-III" evidence="28">
    <location>
        <begin position="622"/>
        <end position="716"/>
    </location>
</feature>
<feature type="compositionally biased region" description="Basic and acidic residues" evidence="25">
    <location>
        <begin position="706"/>
        <end position="718"/>
    </location>
</feature>
<feature type="domain" description="Fibronectin type-III" evidence="28">
    <location>
        <begin position="1628"/>
        <end position="1723"/>
    </location>
</feature>
<evidence type="ECO:0000256" key="14">
    <source>
        <dbReference type="ARBA" id="ARBA00022837"/>
    </source>
</evidence>
<sequence length="3403" mass="378258">MEIQRRENRCLLRIMNADPDDEAEYSCECGKAKTSCKLSVTEPEWAFMKQLEDVEGMEREKAIFECDVNDPEAEVHWYKADGKEVVPGGKYEIQKDGFKRRLIVKNCHMRDDGKYTCKVLDKETSACLFVEPDIKFFKKLENKREKEKGTLVLECKAANPHNQPVKWLKDGKPINKDDPRVEVVRKGETHKLVISNLKREDAGLYACQVGERSTKSDVIVDELPKPPKVDPKDIPEEIIIKRGETIALDIPYIGVPVPTAQWKKDGTALSEADTDIQMTPDRAQLRIPAAERGDSGEYELTLSNEVGTEVIPVAVRVLDRPGKPEGPLDVVDVYSDRCSLLWDRPKDDGGSPIKHYVVEKKDSEANNWQEECTTEDLEIDVTGLQEGHRYTFQVKAVNDQGVSDPLPADGEIIAKDPWDPSDPPSEPEVIDYDKDYAELSWQPPARDGGAPIEKYIIEKREKPNTNWEKGVEVPAAENTGTVDGLKEGKEYEFRIMAKNRAGNSEPSIVTPPILAKSRRVKPKILNKNDIKPVRVKVGNPFTIPVEFLGEPNPKATWKRKTLRIFNLADGIKIDNSTPKKSSLTYSNPARKDTGEYTVTVTNKHGDDSADIEVVVLGPPSRPEGPLKVSNVKQDQMTLNWKEPTDTGGTPIDGYNIEKMDTKKGRWEPVKEGVRGTKYTVPKLQEGHDYQFRVVASGPNGDSEALETDKPTTARKPYDEPFPPSQPQCKERDRDHITITWQPPEKDGGAPVEGYNVERKEPKSNRWTKINKDLVPGCEFTDSKVTDGKEYQYRVTANNEAGESEPSLPSSAIVAKPSKEAPKVNLDALFGAKEIRADCTNTEDEAKLHIPKSERGDTGKYTITVTNESGTQSADIPVVVLDKPGAPGGPLEVSDVMAESCKLSWKEPEDNGGAEVTGYVVEKCEEGSDFWDKVPGVVMGTSHPVKGLKEGKKYKFRVKAENIYGAGEPLVTDKPTLAKNPFDTPDAPRDVTIPKYDKNSAEIHWKEPNSDGGNPIKGYIVEKKPKSGEWVPCNNFPVKDTNFTVMGLKEGQVLEFRVKAVNDGGEGKPSKATEPHKVRDQVFPAGAPNQPNVDKITKDSVGLSWQKPTNDGGGKLKGYIIEKKKKDGDWEEAKEVPATENSCTIPNLKEGDEYQFRVKAVNAAGPGEPSRPTKAVVVEEQPAKPVLNMSGVKDVTVKAGQNFQISIPYTGFPKPTATWINGDEEIKDSPRVALKVLDDQIVLANSKAERGDSGKYKVTLKNDSGQESGTLNVNVLDKPAAPEGPLTATDIIGEELTLNWKAPKDDGGEKINNYIVEKRKAGSKQWQKVSSFINSPSCNVRNLEPGTEYEFRVMAENMQGVSEPLETSTPILAKLPYWANISDVLGNEYTVKGLTEGKEYEFRVAAINNAGVGDYSQCSEAIKARPAPVAPKVNRDFFPKDITVKKGEEFKIAIPYTGNPIPSTKWEQGTKPVDEGGRIKFENTPTELKLINKKAELGDAGRYTLTMENEKGKDTCSINVKVVDAPASPEGPLEVSNVTPDSCVLNWKAPKEDGGSPVSNYVVEKKDARTGKWEPVSKFVRGTNFEVMGLEEGHEYMFRVSAENEHGVSEPLETALGTVAQHPYTAPGAPSNPHVVDVDEGSVTLSWNKPKDDGGKKIQGYVVEYKDPTSGRWKPHSDIPVNDTVATVDGLKKDKEYEFRVRAKNMAGLGEPSGVVGPVTPKPKYTKASPPGTPEVADIGKTFVDLKWDKPKNDGGAKITGYVVEKRPKGADNWVKATDYPCIDPNYTVTGLPEGSEWEFRVTAVNAAGNSEPSLATAPIKIKEKIVGSAPEFIKKPFNMTAALGGEVHFVAQVHGKPLPDVQWYRHGVPVGSGAPPKIEKEIKDQQVQVGEVLKLKIPVSGTGPFEVKVKKDNRDLPESDRFKVTPFDDYVVLNLKDCTLDDTGNYKVEISNPSGTADVNFKTKIVSAPSKPTGPLNVGDITKSGCKLSWKPPRETGGAKIQNYIIERQEVGKPYWVTVSSHCKDCNQDVQGLAEDHQYKFRVSAVNEHGQSEPLEAESPITAKMPFDKPDAPGIPSVTEVGGDFVSLQWDKPRSDGGGRITGYWIDKREHGTDNWNRVNLQPCITNMINIPNLVEDKQYEFRVFAENEAGLSKPSMASNSVKVKDPNAAVIPEFSVGMKKMTVEQGKNARFECEVTGTPKPEVQWYKGTRELFDDRKFEILEEGDKHILIIHDVFGEDQDEYSVKAFNRGGSRVSRAELIIKSPPKIHLPNRFKEVSTFEKGEPVVIKIPFTGNPKPSVKWLREGEEIKGRNFNMEVTDRHAILTIKEATKENDGPYHLHLENEMGSDSATITIQINDRPSPPRFPLVENIREDSVVLSWKPPLHDGGSFITGYEIEKCEPPIENWVRVTTTSRMTFHNITGLSSGKEYKFRIIAENFYGKSEPCEPTSIVQTEDADAKKKKQLEEELGSGAFGVVHRCVEKATGRVFVAKFINTPYPLDKATVKNEINVMNNLHHPKLLQLHDAFEDRNEMILVLEFLAGGELFDRIAADDYKMTEAEVINYMRQVCEGLKHMHEHSIVHLDVKPENVMCTTKKSTDVKMIDFGLATKLNPDEVVKVTTATAEFAAPEIVDNEPIGFYTDMWAVGVLAYVLLSGLSPFAGEDDLETLQNVGRCDWEFAEEAFSDVSPEAKDFIKKLLIRKPHDRMTVHDCLDHSWLKGDVSARTTRIPSSRYDKIRQKIKQRYADWPQPMPAIGRIANFSSLRKHRPKEFNILDAWFDRKEAAPKIIRKPRNTMVVEGNTAKFDCKVIAASAPIITWIFDGVQLTQSVKHMQRYSGNEYELKISRCKMEDKGDYHIKAENSFGKKEEKASLKVEPSPIPKVSASREPTPLRRSRQPSLEPVPEPPKEERPDFNFGLRPRLIQAGTDFKLLCIVQSTPTPKVTWTKDGKDLSRNDHYMLSYSSGVCTMEVQNARVEDTGRYTCSAINDLGEEETHTNVVVEDRVHTGLDKKLSLGTVPRLTRHTSLEPSYNRRASHADYSSSYKDSSYSTSSRYGKSGRYIDNYSYDDSYTSRSSRRQKKTENNDDPPVFSTELKPQRLTEGDRLKLTCTVKGRPDPDVEWFCNGQLLKNDEVTHIKNRAGRCSLEIDEVLSDDDGTYVCKAINSAGSSSSKTSVQIRRKTPVKEKIMAKQPDGPRFITHPAGVILKDGDSTVIECRISGDPGVQWYKGTTLLTDSEDFRHERSGDTYKLVIAEVFPEDGAIYKCVATNSSGSISSCFTIFVDVPDEDPIGPVFDSFPLSRSVDEGAPFKTSCKLDSADRVIWSKDGREIQDTGRFRFGQDGNLFTFEIPAALATDSGHYNATAQNSNGTSQWAFTLHVPVSSSPCADIDVVQLIRSMQVQA</sequence>
<keyword evidence="18" id="KW-1015">Disulfide bond</keyword>
<evidence type="ECO:0000313" key="30">
    <source>
        <dbReference type="Proteomes" id="UP001186944"/>
    </source>
</evidence>
<dbReference type="GO" id="GO:0009888">
    <property type="term" value="P:tissue development"/>
    <property type="evidence" value="ECO:0007669"/>
    <property type="project" value="UniProtKB-ARBA"/>
</dbReference>
<evidence type="ECO:0000256" key="15">
    <source>
        <dbReference type="ARBA" id="ARBA00022840"/>
    </source>
</evidence>
<organism evidence="29 30">
    <name type="scientific">Pinctada imbricata</name>
    <name type="common">Atlantic pearl-oyster</name>
    <name type="synonym">Pinctada martensii</name>
    <dbReference type="NCBI Taxonomy" id="66713"/>
    <lineage>
        <taxon>Eukaryota</taxon>
        <taxon>Metazoa</taxon>
        <taxon>Spiralia</taxon>
        <taxon>Lophotrochozoa</taxon>
        <taxon>Mollusca</taxon>
        <taxon>Bivalvia</taxon>
        <taxon>Autobranchia</taxon>
        <taxon>Pteriomorphia</taxon>
        <taxon>Pterioida</taxon>
        <taxon>Pterioidea</taxon>
        <taxon>Pteriidae</taxon>
        <taxon>Pinctada</taxon>
    </lineage>
</organism>
<dbReference type="GO" id="GO:0046872">
    <property type="term" value="F:metal ion binding"/>
    <property type="evidence" value="ECO:0007669"/>
    <property type="project" value="UniProtKB-KW"/>
</dbReference>
<dbReference type="InterPro" id="IPR008271">
    <property type="entry name" value="Ser/Thr_kinase_AS"/>
</dbReference>
<feature type="domain" description="Ig-like" evidence="27">
    <location>
        <begin position="2898"/>
        <end position="3000"/>
    </location>
</feature>
<evidence type="ECO:0000256" key="2">
    <source>
        <dbReference type="ARBA" id="ARBA00004123"/>
    </source>
</evidence>
<evidence type="ECO:0000256" key="3">
    <source>
        <dbReference type="ARBA" id="ARBA00004204"/>
    </source>
</evidence>
<comment type="subcellular location">
    <subcellularLocation>
        <location evidence="3">Cytoplasm</location>
        <location evidence="3">Myofibril</location>
        <location evidence="3">Sarcomere</location>
    </subcellularLocation>
    <subcellularLocation>
        <location evidence="2">Nucleus</location>
    </subcellularLocation>
</comment>
<evidence type="ECO:0000256" key="6">
    <source>
        <dbReference type="ARBA" id="ARBA00022490"/>
    </source>
</evidence>
<evidence type="ECO:0000256" key="4">
    <source>
        <dbReference type="ARBA" id="ARBA00006692"/>
    </source>
</evidence>
<dbReference type="PROSITE" id="PS50853">
    <property type="entry name" value="FN3"/>
    <property type="match status" value="14"/>
</dbReference>
<feature type="domain" description="Fibronectin type-III" evidence="28">
    <location>
        <begin position="324"/>
        <end position="417"/>
    </location>
</feature>
<evidence type="ECO:0000256" key="23">
    <source>
        <dbReference type="ARBA" id="ARBA00073138"/>
    </source>
</evidence>
<evidence type="ECO:0000256" key="22">
    <source>
        <dbReference type="ARBA" id="ARBA00048679"/>
    </source>
</evidence>
<feature type="region of interest" description="Disordered" evidence="25">
    <location>
        <begin position="3020"/>
        <end position="3054"/>
    </location>
</feature>
<evidence type="ECO:0000256" key="1">
    <source>
        <dbReference type="ARBA" id="ARBA00001946"/>
    </source>
</evidence>
<feature type="domain" description="Protein kinase" evidence="26">
    <location>
        <begin position="2463"/>
        <end position="2718"/>
    </location>
</feature>
<feature type="domain" description="Fibronectin type-III" evidence="28">
    <location>
        <begin position="986"/>
        <end position="1080"/>
    </location>
</feature>
<dbReference type="GO" id="GO:0005634">
    <property type="term" value="C:nucleus"/>
    <property type="evidence" value="ECO:0007669"/>
    <property type="project" value="UniProtKB-SubCell"/>
</dbReference>
<dbReference type="GO" id="GO:0030018">
    <property type="term" value="C:Z disc"/>
    <property type="evidence" value="ECO:0007669"/>
    <property type="project" value="UniProtKB-ARBA"/>
</dbReference>
<feature type="region of interest" description="Disordered" evidence="25">
    <location>
        <begin position="1711"/>
        <end position="1732"/>
    </location>
</feature>
<dbReference type="CDD" id="cd00096">
    <property type="entry name" value="Ig"/>
    <property type="match status" value="1"/>
</dbReference>
<dbReference type="SMART" id="SM00409">
    <property type="entry name" value="IG"/>
    <property type="match status" value="15"/>
</dbReference>
<feature type="domain" description="Ig-like" evidence="27">
    <location>
        <begin position="2266"/>
        <end position="2354"/>
    </location>
</feature>
<dbReference type="Pfam" id="PF00069">
    <property type="entry name" value="Pkinase"/>
    <property type="match status" value="1"/>
</dbReference>
<dbReference type="GO" id="GO:0005524">
    <property type="term" value="F:ATP binding"/>
    <property type="evidence" value="ECO:0007669"/>
    <property type="project" value="UniProtKB-UniRule"/>
</dbReference>
<dbReference type="EC" id="2.7.11.1" evidence="5"/>
<dbReference type="FunFam" id="2.60.40.10:FF:000127">
    <property type="entry name" value="titin isoform X1"/>
    <property type="match status" value="5"/>
</dbReference>
<keyword evidence="30" id="KW-1185">Reference proteome</keyword>
<dbReference type="Proteomes" id="UP001186944">
    <property type="component" value="Unassembled WGS sequence"/>
</dbReference>
<keyword evidence="13" id="KW-0418">Kinase</keyword>
<keyword evidence="19" id="KW-0539">Nucleus</keyword>
<evidence type="ECO:0000256" key="8">
    <source>
        <dbReference type="ARBA" id="ARBA00022553"/>
    </source>
</evidence>
<evidence type="ECO:0000256" key="13">
    <source>
        <dbReference type="ARBA" id="ARBA00022777"/>
    </source>
</evidence>
<dbReference type="InterPro" id="IPR036179">
    <property type="entry name" value="Ig-like_dom_sf"/>
</dbReference>
<keyword evidence="20" id="KW-0393">Immunoglobulin domain</keyword>
<dbReference type="FunFam" id="2.60.40.10:FF:000051">
    <property type="entry name" value="Uncharacterized protein, isoform J"/>
    <property type="match status" value="2"/>
</dbReference>
<dbReference type="Pfam" id="PF07679">
    <property type="entry name" value="I-set"/>
    <property type="match status" value="15"/>
</dbReference>
<dbReference type="InterPro" id="IPR013098">
    <property type="entry name" value="Ig_I-set"/>
</dbReference>
<keyword evidence="11" id="KW-0677">Repeat</keyword>
<feature type="domain" description="Fibronectin type-III" evidence="28">
    <location>
        <begin position="1086"/>
        <end position="1179"/>
    </location>
</feature>
<evidence type="ECO:0000256" key="24">
    <source>
        <dbReference type="PROSITE-ProRule" id="PRU10141"/>
    </source>
</evidence>
<comment type="catalytic activity">
    <reaction evidence="22">
        <text>L-seryl-[protein] + ATP = O-phospho-L-seryl-[protein] + ADP + H(+)</text>
        <dbReference type="Rhea" id="RHEA:17989"/>
        <dbReference type="Rhea" id="RHEA-COMP:9863"/>
        <dbReference type="Rhea" id="RHEA-COMP:11604"/>
        <dbReference type="ChEBI" id="CHEBI:15378"/>
        <dbReference type="ChEBI" id="CHEBI:29999"/>
        <dbReference type="ChEBI" id="CHEBI:30616"/>
        <dbReference type="ChEBI" id="CHEBI:83421"/>
        <dbReference type="ChEBI" id="CHEBI:456216"/>
        <dbReference type="EC" id="2.7.11.1"/>
    </reaction>
</comment>
<dbReference type="InterPro" id="IPR003598">
    <property type="entry name" value="Ig_sub2"/>
</dbReference>
<dbReference type="FunFam" id="2.60.40.10:FF:000147">
    <property type="entry name" value="Myosin light chain kinase"/>
    <property type="match status" value="1"/>
</dbReference>
<dbReference type="GO" id="GO:0060298">
    <property type="term" value="P:positive regulation of sarcomere organization"/>
    <property type="evidence" value="ECO:0007669"/>
    <property type="project" value="UniProtKB-ARBA"/>
</dbReference>
<evidence type="ECO:0000256" key="18">
    <source>
        <dbReference type="ARBA" id="ARBA00023157"/>
    </source>
</evidence>
<dbReference type="EMBL" id="VSWD01000005">
    <property type="protein sequence ID" value="KAK3103159.1"/>
    <property type="molecule type" value="Genomic_DNA"/>
</dbReference>
<dbReference type="SMART" id="SM00220">
    <property type="entry name" value="S_TKc"/>
    <property type="match status" value="1"/>
</dbReference>
<dbReference type="GO" id="GO:0005198">
    <property type="term" value="F:structural molecule activity"/>
    <property type="evidence" value="ECO:0007669"/>
    <property type="project" value="UniProtKB-ARBA"/>
</dbReference>
<feature type="domain" description="Fibronectin type-III" evidence="28">
    <location>
        <begin position="1972"/>
        <end position="2066"/>
    </location>
</feature>
<evidence type="ECO:0000256" key="20">
    <source>
        <dbReference type="ARBA" id="ARBA00023319"/>
    </source>
</evidence>
<protein>
    <recommendedName>
        <fullName evidence="23">Titin</fullName>
        <ecNumber evidence="5">2.7.11.1</ecNumber>
    </recommendedName>
</protein>
<keyword evidence="7" id="KW-0723">Serine/threonine-protein kinase</keyword>
<feature type="region of interest" description="Disordered" evidence="25">
    <location>
        <begin position="2867"/>
        <end position="2915"/>
    </location>
</feature>
<dbReference type="Gene3D" id="3.30.200.20">
    <property type="entry name" value="Phosphorylase Kinase, domain 1"/>
    <property type="match status" value="1"/>
</dbReference>
<evidence type="ECO:0000259" key="28">
    <source>
        <dbReference type="PROSITE" id="PS50853"/>
    </source>
</evidence>
<dbReference type="InterPro" id="IPR013783">
    <property type="entry name" value="Ig-like_fold"/>
</dbReference>
<feature type="domain" description="Ig-like" evidence="27">
    <location>
        <begin position="132"/>
        <end position="219"/>
    </location>
</feature>
<dbReference type="SMART" id="SM00408">
    <property type="entry name" value="IGc2"/>
    <property type="match status" value="12"/>
</dbReference>
<keyword evidence="16" id="KW-0460">Magnesium</keyword>
<evidence type="ECO:0000256" key="11">
    <source>
        <dbReference type="ARBA" id="ARBA00022737"/>
    </source>
</evidence>
<evidence type="ECO:0000256" key="16">
    <source>
        <dbReference type="ARBA" id="ARBA00022842"/>
    </source>
</evidence>
<feature type="region of interest" description="Disordered" evidence="25">
    <location>
        <begin position="693"/>
        <end position="759"/>
    </location>
</feature>
<dbReference type="FunFam" id="2.60.40.10:FF:000003">
    <property type="entry name" value="Titin isoform E"/>
    <property type="match status" value="4"/>
</dbReference>
<feature type="domain" description="Fibronectin type-III" evidence="28">
    <location>
        <begin position="423"/>
        <end position="518"/>
    </location>
</feature>
<dbReference type="PROSITE" id="PS00107">
    <property type="entry name" value="PROTEIN_KINASE_ATP"/>
    <property type="match status" value="1"/>
</dbReference>
<feature type="domain" description="Ig-like" evidence="27">
    <location>
        <begin position="2786"/>
        <end position="2874"/>
    </location>
</feature>
<dbReference type="SUPFAM" id="SSF48726">
    <property type="entry name" value="Immunoglobulin"/>
    <property type="match status" value="16"/>
</dbReference>
<dbReference type="GO" id="GO:0004674">
    <property type="term" value="F:protein serine/threonine kinase activity"/>
    <property type="evidence" value="ECO:0007669"/>
    <property type="project" value="UniProtKB-KW"/>
</dbReference>
<evidence type="ECO:0000256" key="10">
    <source>
        <dbReference type="ARBA" id="ARBA00022723"/>
    </source>
</evidence>
<feature type="region of interest" description="Disordered" evidence="25">
    <location>
        <begin position="3066"/>
        <end position="3098"/>
    </location>
</feature>
<evidence type="ECO:0000256" key="5">
    <source>
        <dbReference type="ARBA" id="ARBA00012513"/>
    </source>
</evidence>
<feature type="domain" description="Ig-like" evidence="27">
    <location>
        <begin position="227"/>
        <end position="316"/>
    </location>
</feature>
<dbReference type="PANTHER" id="PTHR14340">
    <property type="entry name" value="MICROFIBRIL-ASSOCIATED GLYCOPROTEIN 3"/>
    <property type="match status" value="1"/>
</dbReference>
<dbReference type="PROSITE" id="PS50011">
    <property type="entry name" value="PROTEIN_KINASE_DOM"/>
    <property type="match status" value="1"/>
</dbReference>
<dbReference type="GO" id="GO:0031672">
    <property type="term" value="C:A band"/>
    <property type="evidence" value="ECO:0007669"/>
    <property type="project" value="UniProtKB-ARBA"/>
</dbReference>
<comment type="caution">
    <text evidence="29">The sequence shown here is derived from an EMBL/GenBank/DDBJ whole genome shotgun (WGS) entry which is preliminary data.</text>
</comment>
<dbReference type="FunFam" id="2.60.40.10:FF:000031">
    <property type="entry name" value="Myosin-binding protein C, slow type"/>
    <property type="match status" value="4"/>
</dbReference>
<evidence type="ECO:0000256" key="25">
    <source>
        <dbReference type="SAM" id="MobiDB-lite"/>
    </source>
</evidence>